<sequence>MEGEVIDTQAPETTAPETQPEVQTEKPKGDVPDWALKRFGELTAARKAAEERAIQAEQRAQDLAKQMESGANGNVEELAKAYAERLAPQLVEKRRAQERLDTGIQSINAEGIKEFGVEFDRAIQQVGMAGLVGPDFISALVAVPDAAKVVQYLGTNLEEAHRLAGLAPVEMAVELAKLSPKAKKAFAKPVSSAPAPIEPIEGRGTADGEPAVGTPEWFEWRNKNARKRRR</sequence>
<dbReference type="EMBL" id="PYAL01000004">
    <property type="protein sequence ID" value="RXN88010.1"/>
    <property type="molecule type" value="Genomic_DNA"/>
</dbReference>
<feature type="region of interest" description="Disordered" evidence="2">
    <location>
        <begin position="1"/>
        <end position="32"/>
    </location>
</feature>
<keyword evidence="4" id="KW-1185">Reference proteome</keyword>
<reference evidence="3 4" key="1">
    <citation type="journal article" date="2017" name="Int. J. Syst. Evol. Microbiol.">
        <title>Achromobacter aloeverae sp. nov., isolated from the root of Aloe vera (L.) Burm.f.</title>
        <authorList>
            <person name="Kuncharoen N."/>
            <person name="Muramatsu Y."/>
            <person name="Shibata C."/>
            <person name="Kamakura Y."/>
            <person name="Nakagawa Y."/>
            <person name="Tanasupawat S."/>
        </authorList>
    </citation>
    <scope>NUCLEOTIDE SEQUENCE [LARGE SCALE GENOMIC DNA]</scope>
    <source>
        <strain evidence="3 4">AVA-1</strain>
    </source>
</reference>
<keyword evidence="1" id="KW-0175">Coiled coil</keyword>
<dbReference type="OrthoDB" id="9135346at2"/>
<comment type="caution">
    <text evidence="3">The sequence shown here is derived from an EMBL/GenBank/DDBJ whole genome shotgun (WGS) entry which is preliminary data.</text>
</comment>
<evidence type="ECO:0000256" key="2">
    <source>
        <dbReference type="SAM" id="MobiDB-lite"/>
    </source>
</evidence>
<protein>
    <submittedName>
        <fullName evidence="3">Uncharacterized protein</fullName>
    </submittedName>
</protein>
<organism evidence="3 4">
    <name type="scientific">Achromobacter aloeverae</name>
    <dbReference type="NCBI Taxonomy" id="1750518"/>
    <lineage>
        <taxon>Bacteria</taxon>
        <taxon>Pseudomonadati</taxon>
        <taxon>Pseudomonadota</taxon>
        <taxon>Betaproteobacteria</taxon>
        <taxon>Burkholderiales</taxon>
        <taxon>Alcaligenaceae</taxon>
        <taxon>Achromobacter</taxon>
    </lineage>
</organism>
<feature type="compositionally biased region" description="Basic and acidic residues" evidence="2">
    <location>
        <begin position="23"/>
        <end position="32"/>
    </location>
</feature>
<feature type="region of interest" description="Disordered" evidence="2">
    <location>
        <begin position="189"/>
        <end position="230"/>
    </location>
</feature>
<dbReference type="Proteomes" id="UP000290849">
    <property type="component" value="Unassembled WGS sequence"/>
</dbReference>
<feature type="coiled-coil region" evidence="1">
    <location>
        <begin position="39"/>
        <end position="66"/>
    </location>
</feature>
<proteinExistence type="predicted"/>
<evidence type="ECO:0000313" key="3">
    <source>
        <dbReference type="EMBL" id="RXN88010.1"/>
    </source>
</evidence>
<evidence type="ECO:0000313" key="4">
    <source>
        <dbReference type="Proteomes" id="UP000290849"/>
    </source>
</evidence>
<feature type="compositionally biased region" description="Polar residues" evidence="2">
    <location>
        <begin position="10"/>
        <end position="22"/>
    </location>
</feature>
<dbReference type="RefSeq" id="WP_129151378.1">
    <property type="nucleotide sequence ID" value="NZ_JBHSDO010000011.1"/>
</dbReference>
<accession>A0A4V1MS26</accession>
<dbReference type="AlphaFoldDB" id="A0A4V1MS26"/>
<name>A0A4V1MS26_9BURK</name>
<gene>
    <name evidence="3" type="ORF">C7R54_15655</name>
</gene>
<evidence type="ECO:0000256" key="1">
    <source>
        <dbReference type="SAM" id="Coils"/>
    </source>
</evidence>